<protein>
    <submittedName>
        <fullName evidence="3">Uncharacterized protein</fullName>
    </submittedName>
</protein>
<feature type="transmembrane region" description="Helical" evidence="1">
    <location>
        <begin position="29"/>
        <end position="47"/>
    </location>
</feature>
<name>A0A915IIR5_ROMCU</name>
<sequence>MIANYLNLRNAQSTGVEIDLFIINLDESLGVGPTTLTSILLIFVINLRCRSFSAEKMSLLPKRIWTS</sequence>
<dbReference type="AlphaFoldDB" id="A0A915IIR5"/>
<dbReference type="Proteomes" id="UP000887565">
    <property type="component" value="Unplaced"/>
</dbReference>
<dbReference type="WBParaSite" id="nRc.2.0.1.t13267-RA">
    <property type="protein sequence ID" value="nRc.2.0.1.t13267-RA"/>
    <property type="gene ID" value="nRc.2.0.1.g13267"/>
</dbReference>
<reference evidence="3" key="1">
    <citation type="submission" date="2022-11" db="UniProtKB">
        <authorList>
            <consortium name="WormBaseParasite"/>
        </authorList>
    </citation>
    <scope>IDENTIFICATION</scope>
</reference>
<keyword evidence="1" id="KW-0472">Membrane</keyword>
<keyword evidence="1" id="KW-1133">Transmembrane helix</keyword>
<evidence type="ECO:0000313" key="2">
    <source>
        <dbReference type="Proteomes" id="UP000887565"/>
    </source>
</evidence>
<organism evidence="2 3">
    <name type="scientific">Romanomermis culicivorax</name>
    <name type="common">Nematode worm</name>
    <dbReference type="NCBI Taxonomy" id="13658"/>
    <lineage>
        <taxon>Eukaryota</taxon>
        <taxon>Metazoa</taxon>
        <taxon>Ecdysozoa</taxon>
        <taxon>Nematoda</taxon>
        <taxon>Enoplea</taxon>
        <taxon>Dorylaimia</taxon>
        <taxon>Mermithida</taxon>
        <taxon>Mermithoidea</taxon>
        <taxon>Mermithidae</taxon>
        <taxon>Romanomermis</taxon>
    </lineage>
</organism>
<accession>A0A915IIR5</accession>
<proteinExistence type="predicted"/>
<evidence type="ECO:0000256" key="1">
    <source>
        <dbReference type="SAM" id="Phobius"/>
    </source>
</evidence>
<evidence type="ECO:0000313" key="3">
    <source>
        <dbReference type="WBParaSite" id="nRc.2.0.1.t13267-RA"/>
    </source>
</evidence>
<keyword evidence="1" id="KW-0812">Transmembrane</keyword>
<keyword evidence="2" id="KW-1185">Reference proteome</keyword>